<reference evidence="2" key="1">
    <citation type="submission" date="2023-05" db="EMBL/GenBank/DDBJ databases">
        <authorList>
            <person name="Huff M."/>
        </authorList>
    </citation>
    <scope>NUCLEOTIDE SEQUENCE</scope>
</reference>
<name>A0AAD2A3G6_9LAMI</name>
<dbReference type="Pfam" id="PF13966">
    <property type="entry name" value="zf-RVT"/>
    <property type="match status" value="1"/>
</dbReference>
<dbReference type="SUPFAM" id="SSF53098">
    <property type="entry name" value="Ribonuclease H-like"/>
    <property type="match status" value="1"/>
</dbReference>
<dbReference type="InterPro" id="IPR012337">
    <property type="entry name" value="RNaseH-like_sf"/>
</dbReference>
<dbReference type="AlphaFoldDB" id="A0AAD2A3G6"/>
<evidence type="ECO:0000313" key="3">
    <source>
        <dbReference type="Proteomes" id="UP000834106"/>
    </source>
</evidence>
<organism evidence="2 3">
    <name type="scientific">Fraxinus pennsylvanica</name>
    <dbReference type="NCBI Taxonomy" id="56036"/>
    <lineage>
        <taxon>Eukaryota</taxon>
        <taxon>Viridiplantae</taxon>
        <taxon>Streptophyta</taxon>
        <taxon>Embryophyta</taxon>
        <taxon>Tracheophyta</taxon>
        <taxon>Spermatophyta</taxon>
        <taxon>Magnoliopsida</taxon>
        <taxon>eudicotyledons</taxon>
        <taxon>Gunneridae</taxon>
        <taxon>Pentapetalae</taxon>
        <taxon>asterids</taxon>
        <taxon>lamiids</taxon>
        <taxon>Lamiales</taxon>
        <taxon>Oleaceae</taxon>
        <taxon>Oleeae</taxon>
        <taxon>Fraxinus</taxon>
    </lineage>
</organism>
<accession>A0AAD2A3G6</accession>
<protein>
    <recommendedName>
        <fullName evidence="1">Reverse transcriptase zinc-binding domain-containing protein</fullName>
    </recommendedName>
</protein>
<feature type="domain" description="Reverse transcriptase zinc-binding" evidence="1">
    <location>
        <begin position="134"/>
        <end position="210"/>
    </location>
</feature>
<dbReference type="Proteomes" id="UP000834106">
    <property type="component" value="Chromosome 17"/>
</dbReference>
<dbReference type="EMBL" id="OU503052">
    <property type="protein sequence ID" value="CAI9780944.1"/>
    <property type="molecule type" value="Genomic_DNA"/>
</dbReference>
<dbReference type="InterPro" id="IPR036397">
    <property type="entry name" value="RNaseH_sf"/>
</dbReference>
<gene>
    <name evidence="2" type="ORF">FPE_LOCUS28374</name>
</gene>
<dbReference type="Gene3D" id="3.30.420.10">
    <property type="entry name" value="Ribonuclease H-like superfamily/Ribonuclease H"/>
    <property type="match status" value="1"/>
</dbReference>
<keyword evidence="3" id="KW-1185">Reference proteome</keyword>
<dbReference type="GO" id="GO:0003676">
    <property type="term" value="F:nucleic acid binding"/>
    <property type="evidence" value="ECO:0007669"/>
    <property type="project" value="InterPro"/>
</dbReference>
<evidence type="ECO:0000313" key="2">
    <source>
        <dbReference type="EMBL" id="CAI9780944.1"/>
    </source>
</evidence>
<proteinExistence type="predicted"/>
<dbReference type="InterPro" id="IPR026960">
    <property type="entry name" value="RVT-Znf"/>
</dbReference>
<evidence type="ECO:0000259" key="1">
    <source>
        <dbReference type="Pfam" id="PF13966"/>
    </source>
</evidence>
<sequence length="427" mass="49679">MKLIDGTILSNPQQIHLEAVKYLETFLTSGESVVLPDLSQIIESVVTQEGGRGSLCLVERRGVGCISEVIKNSQWRIREGSISFWYAHWLEDGPLSMHVSHIDQPALKIKDVCLDSGWNVAQLLQLVGKLVLWLRARSPQTSWAKWVWHSTIPKRMSVSMWKALFGALSVDCRVHQMGVALASRCDCCLMGNEETISHVLSTGDVANEVWRKVSVVLGIRWRSKQNWYDRINLWWARASKQSRVGCLHGLLPTILTWRLWMRHCKDRMEGNHETVEEIFRLIKFWLQYVSANLKKVRALLQSEELLLKNLDISLVVSLERHFRVIKWTKPTVDIECDSLLVVSWILARKCTLWYLWDFWEVLIELLKKFDFHVIHEYREANQVEDELVKVGAMGNTKRFLSCMELPFLCRGLIRLDRMGVLYLRKKR</sequence>